<reference evidence="3" key="1">
    <citation type="journal article" date="2012" name="MBio">
        <title>Comparative genome analysis of Trichophyton rubrum and related dermatophytes reveals candidate genes involved in infection.</title>
        <authorList>
            <person name="Martinez D.A."/>
            <person name="Oliver B.G."/>
            <person name="Graeser Y."/>
            <person name="Goldberg J.M."/>
            <person name="Li W."/>
            <person name="Martinez-Rossi N.M."/>
            <person name="Monod M."/>
            <person name="Shelest E."/>
            <person name="Barton R.C."/>
            <person name="Birch E."/>
            <person name="Brakhage A.A."/>
            <person name="Chen Z."/>
            <person name="Gurr S.J."/>
            <person name="Heiman D."/>
            <person name="Heitman J."/>
            <person name="Kosti I."/>
            <person name="Rossi A."/>
            <person name="Saif S."/>
            <person name="Samalova M."/>
            <person name="Saunders C.W."/>
            <person name="Shea T."/>
            <person name="Summerbell R.C."/>
            <person name="Xu J."/>
            <person name="Young S."/>
            <person name="Zeng Q."/>
            <person name="Birren B.W."/>
            <person name="Cuomo C.A."/>
            <person name="White T.C."/>
        </authorList>
    </citation>
    <scope>NUCLEOTIDE SEQUENCE [LARGE SCALE GENOMIC DNA]</scope>
    <source>
        <strain evidence="3">CBS 112818</strain>
    </source>
</reference>
<evidence type="ECO:0000313" key="3">
    <source>
        <dbReference type="Proteomes" id="UP000009172"/>
    </source>
</evidence>
<feature type="transmembrane region" description="Helical" evidence="1">
    <location>
        <begin position="121"/>
        <end position="146"/>
    </location>
</feature>
<dbReference type="PANTHER" id="PTHR28019:SF3">
    <property type="entry name" value="INTEGRAL MEMBRANE PROTEIN (AFU_ORTHOLOGUE AFUA_6G07470)"/>
    <property type="match status" value="1"/>
</dbReference>
<keyword evidence="3" id="KW-1185">Reference proteome</keyword>
<sequence>MGKGGRFACIFLPYILSIGTLVDMKDINTSPSGLNSQLQPLAHGLEQAKAKGDIHDFYIVGMWNYCYGDSKDGSDKVTHCSPRRSRFWFNPAEVWGVDDTIEKLYPSTLQKGLNTYEKVAGWIYVAYAVAISASAIQLLVGISAIFSRWGSFFTTIVAGVAAVFTIGGAATASVLYGILVGAIKTGLKPFDIKADVGTRMLAIYWLGGLFTLAGGFFWLLSVCCCSGRSPYGHRDDRRGITAEKAPYTYERVASPYGVHPGSAVPMHNMPPHHTQDTAYEPFRHDHRV</sequence>
<dbReference type="InterPro" id="IPR052413">
    <property type="entry name" value="SUR7_domain"/>
</dbReference>
<gene>
    <name evidence="2" type="ORF">TESG_06138</name>
</gene>
<dbReference type="GO" id="GO:0031505">
    <property type="term" value="P:fungal-type cell wall organization"/>
    <property type="evidence" value="ECO:0007669"/>
    <property type="project" value="TreeGrafter"/>
</dbReference>
<protein>
    <recommendedName>
        <fullName evidence="4">Integral membrane protein</fullName>
    </recommendedName>
</protein>
<dbReference type="PANTHER" id="PTHR28019">
    <property type="entry name" value="CELL MEMBRANE PROTEIN YLR413W-RELATED"/>
    <property type="match status" value="1"/>
</dbReference>
<dbReference type="GO" id="GO:0005886">
    <property type="term" value="C:plasma membrane"/>
    <property type="evidence" value="ECO:0007669"/>
    <property type="project" value="InterPro"/>
</dbReference>
<organism evidence="2 3">
    <name type="scientific">Trichophyton tonsurans (strain CBS 112818)</name>
    <name type="common">Scalp ringworm fungus</name>
    <dbReference type="NCBI Taxonomy" id="647933"/>
    <lineage>
        <taxon>Eukaryota</taxon>
        <taxon>Fungi</taxon>
        <taxon>Dikarya</taxon>
        <taxon>Ascomycota</taxon>
        <taxon>Pezizomycotina</taxon>
        <taxon>Eurotiomycetes</taxon>
        <taxon>Eurotiomycetidae</taxon>
        <taxon>Onygenales</taxon>
        <taxon>Arthrodermataceae</taxon>
        <taxon>Trichophyton</taxon>
    </lineage>
</organism>
<dbReference type="GO" id="GO:0051285">
    <property type="term" value="C:cell cortex of cell tip"/>
    <property type="evidence" value="ECO:0007669"/>
    <property type="project" value="TreeGrafter"/>
</dbReference>
<evidence type="ECO:0000313" key="2">
    <source>
        <dbReference type="EMBL" id="EGD98657.1"/>
    </source>
</evidence>
<name>F2S508_TRIT1</name>
<dbReference type="EMBL" id="GG698513">
    <property type="protein sequence ID" value="EGD98657.1"/>
    <property type="molecule type" value="Genomic_DNA"/>
</dbReference>
<feature type="transmembrane region" description="Helical" evidence="1">
    <location>
        <begin position="152"/>
        <end position="180"/>
    </location>
</feature>
<keyword evidence="1" id="KW-0812">Transmembrane</keyword>
<evidence type="ECO:0008006" key="4">
    <source>
        <dbReference type="Google" id="ProtNLM"/>
    </source>
</evidence>
<accession>F2S508</accession>
<keyword evidence="1" id="KW-1133">Transmembrane helix</keyword>
<dbReference type="HOGENOM" id="CLU_034574_1_0_1"/>
<dbReference type="OrthoDB" id="4480814at2759"/>
<dbReference type="Pfam" id="PF06687">
    <property type="entry name" value="SUR7"/>
    <property type="match status" value="1"/>
</dbReference>
<keyword evidence="1" id="KW-0472">Membrane</keyword>
<dbReference type="AlphaFoldDB" id="F2S508"/>
<evidence type="ECO:0000256" key="1">
    <source>
        <dbReference type="SAM" id="Phobius"/>
    </source>
</evidence>
<dbReference type="Proteomes" id="UP000009172">
    <property type="component" value="Unassembled WGS sequence"/>
</dbReference>
<proteinExistence type="predicted"/>
<dbReference type="InterPro" id="IPR009571">
    <property type="entry name" value="SUR7/Rim9-like_fungi"/>
</dbReference>
<feature type="transmembrane region" description="Helical" evidence="1">
    <location>
        <begin position="201"/>
        <end position="220"/>
    </location>
</feature>